<feature type="chain" id="PRO_5015777678" evidence="2">
    <location>
        <begin position="22"/>
        <end position="470"/>
    </location>
</feature>
<dbReference type="RefSeq" id="WP_165788805.1">
    <property type="nucleotide sequence ID" value="NZ_MQWA01000001.1"/>
</dbReference>
<feature type="domain" description="Sulfatase N-terminal" evidence="3">
    <location>
        <begin position="25"/>
        <end position="359"/>
    </location>
</feature>
<feature type="signal peptide" evidence="2">
    <location>
        <begin position="1"/>
        <end position="21"/>
    </location>
</feature>
<feature type="compositionally biased region" description="Basic and acidic residues" evidence="1">
    <location>
        <begin position="299"/>
        <end position="317"/>
    </location>
</feature>
<evidence type="ECO:0000259" key="3">
    <source>
        <dbReference type="Pfam" id="PF00884"/>
    </source>
</evidence>
<dbReference type="InterPro" id="IPR000917">
    <property type="entry name" value="Sulfatase_N"/>
</dbReference>
<dbReference type="InterPro" id="IPR017850">
    <property type="entry name" value="Alkaline_phosphatase_core_sf"/>
</dbReference>
<dbReference type="PANTHER" id="PTHR43751:SF3">
    <property type="entry name" value="SULFATASE N-TERMINAL DOMAIN-CONTAINING PROTEIN"/>
    <property type="match status" value="1"/>
</dbReference>
<dbReference type="EMBL" id="MQWA01000001">
    <property type="protein sequence ID" value="PQJ29079.1"/>
    <property type="molecule type" value="Genomic_DNA"/>
</dbReference>
<keyword evidence="5" id="KW-1185">Reference proteome</keyword>
<dbReference type="Proteomes" id="UP000239907">
    <property type="component" value="Unassembled WGS sequence"/>
</dbReference>
<evidence type="ECO:0000256" key="1">
    <source>
        <dbReference type="SAM" id="MobiDB-lite"/>
    </source>
</evidence>
<reference evidence="4 5" key="1">
    <citation type="submission" date="2016-12" db="EMBL/GenBank/DDBJ databases">
        <title>Study of bacterial adaptation to deep sea.</title>
        <authorList>
            <person name="Song J."/>
            <person name="Yoshizawa S."/>
            <person name="Kogure K."/>
        </authorList>
    </citation>
    <scope>NUCLEOTIDE SEQUENCE [LARGE SCALE GENOMIC DNA]</scope>
    <source>
        <strain evidence="4 5">SAORIC-165</strain>
    </source>
</reference>
<organism evidence="4 5">
    <name type="scientific">Rubritalea profundi</name>
    <dbReference type="NCBI Taxonomy" id="1658618"/>
    <lineage>
        <taxon>Bacteria</taxon>
        <taxon>Pseudomonadati</taxon>
        <taxon>Verrucomicrobiota</taxon>
        <taxon>Verrucomicrobiia</taxon>
        <taxon>Verrucomicrobiales</taxon>
        <taxon>Rubritaleaceae</taxon>
        <taxon>Rubritalea</taxon>
    </lineage>
</organism>
<evidence type="ECO:0000313" key="4">
    <source>
        <dbReference type="EMBL" id="PQJ29079.1"/>
    </source>
</evidence>
<name>A0A2S7U262_9BACT</name>
<dbReference type="Gene3D" id="3.40.720.10">
    <property type="entry name" value="Alkaline Phosphatase, subunit A"/>
    <property type="match status" value="1"/>
</dbReference>
<sequence>MKNKIIAVMMLAGLAAVAVNAEEKPNIIYILADDLGYGDLGCYGQQVIQTPNLDRMATEGMRFTRHYAGSTVCGPSRSCMLEGKHSGHTYVRGNGKLQMREDPHDLIFPKALQQAGYHTALIGKSGLGCNTDDASLLFKKGFDYFFGFTSHTQAHWYFPKYLWRNDGGTVTKVEYPKNTLHDGDNYSSELVVNEALEYIERQKSGPFFLHLAFQIPHASLRAKEEWKAKYRPILKEKPLPAKDKHTHYSYEREPKTTYAAMVSYMDHNMGLLFAKLEELGIAENTLVMFASDNGAMQEGGHKRDSFNSNGDRRGGKRDMWDGGIATPMIAWWPGKIKPGQVTDHVSAFWDISPTVRELASAEQQADTDGISMVPLLLSKGAQKKHDYLYWEFFEKGGKRAILKGKWKLILYKTNTDLDPKFELFNLSKDISEAKNVAGQYPEIVSELRDLMDSARTPAECKTFKFASERK</sequence>
<evidence type="ECO:0000256" key="2">
    <source>
        <dbReference type="SAM" id="SignalP"/>
    </source>
</evidence>
<evidence type="ECO:0000313" key="5">
    <source>
        <dbReference type="Proteomes" id="UP000239907"/>
    </source>
</evidence>
<protein>
    <submittedName>
        <fullName evidence="4">Sulfatase</fullName>
    </submittedName>
</protein>
<dbReference type="SUPFAM" id="SSF53649">
    <property type="entry name" value="Alkaline phosphatase-like"/>
    <property type="match status" value="1"/>
</dbReference>
<proteinExistence type="predicted"/>
<dbReference type="CDD" id="cd16145">
    <property type="entry name" value="ARS_like"/>
    <property type="match status" value="1"/>
</dbReference>
<gene>
    <name evidence="4" type="ORF">BSZ32_11645</name>
</gene>
<dbReference type="AlphaFoldDB" id="A0A2S7U262"/>
<dbReference type="InterPro" id="IPR052701">
    <property type="entry name" value="GAG_Ulvan_Degrading_Sulfatases"/>
</dbReference>
<comment type="caution">
    <text evidence="4">The sequence shown here is derived from an EMBL/GenBank/DDBJ whole genome shotgun (WGS) entry which is preliminary data.</text>
</comment>
<keyword evidence="2" id="KW-0732">Signal</keyword>
<feature type="region of interest" description="Disordered" evidence="1">
    <location>
        <begin position="297"/>
        <end position="317"/>
    </location>
</feature>
<dbReference type="PANTHER" id="PTHR43751">
    <property type="entry name" value="SULFATASE"/>
    <property type="match status" value="1"/>
</dbReference>
<dbReference type="Gene3D" id="3.30.1120.10">
    <property type="match status" value="1"/>
</dbReference>
<accession>A0A2S7U262</accession>
<dbReference type="Pfam" id="PF00884">
    <property type="entry name" value="Sulfatase"/>
    <property type="match status" value="1"/>
</dbReference>